<organism evidence="1 2">
    <name type="scientific">Ampelomyces quisqualis</name>
    <name type="common">Powdery mildew agent</name>
    <dbReference type="NCBI Taxonomy" id="50730"/>
    <lineage>
        <taxon>Eukaryota</taxon>
        <taxon>Fungi</taxon>
        <taxon>Dikarya</taxon>
        <taxon>Ascomycota</taxon>
        <taxon>Pezizomycotina</taxon>
        <taxon>Dothideomycetes</taxon>
        <taxon>Pleosporomycetidae</taxon>
        <taxon>Pleosporales</taxon>
        <taxon>Pleosporineae</taxon>
        <taxon>Phaeosphaeriaceae</taxon>
        <taxon>Ampelomyces</taxon>
    </lineage>
</organism>
<evidence type="ECO:0000313" key="1">
    <source>
        <dbReference type="EMBL" id="KAF1921582.1"/>
    </source>
</evidence>
<keyword evidence="2" id="KW-1185">Reference proteome</keyword>
<evidence type="ECO:0000313" key="2">
    <source>
        <dbReference type="Proteomes" id="UP000800096"/>
    </source>
</evidence>
<gene>
    <name evidence="1" type="ORF">BDU57DRAFT_489495</name>
</gene>
<proteinExistence type="predicted"/>
<accession>A0A6A5R1L8</accession>
<protein>
    <submittedName>
        <fullName evidence="1">Uncharacterized protein</fullName>
    </submittedName>
</protein>
<dbReference type="AlphaFoldDB" id="A0A6A5R1L8"/>
<sequence>MLGDDPSFDYHDYSLIQTWVGKDKVTVGTVIGPQLYSIVWDLLNVGCRPVVSNTCVNDATNICFQTTAMDKYPGGPKYSWTCLGGLRMEWRTSEIRKLLIGAVAGTLEALTLNQVGGDSNCFMVNDERACNVGDVVRVNLPDLRGKRNYMHIKLWNFETRHGSWDCCSGDNRARVDRAIDGLGGEISEAFEKPFSRDTRCIINGDKVCGGGRL</sequence>
<dbReference type="OrthoDB" id="3688572at2759"/>
<name>A0A6A5R1L8_AMPQU</name>
<dbReference type="EMBL" id="ML979132">
    <property type="protein sequence ID" value="KAF1921582.1"/>
    <property type="molecule type" value="Genomic_DNA"/>
</dbReference>
<reference evidence="1" key="1">
    <citation type="journal article" date="2020" name="Stud. Mycol.">
        <title>101 Dothideomycetes genomes: a test case for predicting lifestyles and emergence of pathogens.</title>
        <authorList>
            <person name="Haridas S."/>
            <person name="Albert R."/>
            <person name="Binder M."/>
            <person name="Bloem J."/>
            <person name="Labutti K."/>
            <person name="Salamov A."/>
            <person name="Andreopoulos B."/>
            <person name="Baker S."/>
            <person name="Barry K."/>
            <person name="Bills G."/>
            <person name="Bluhm B."/>
            <person name="Cannon C."/>
            <person name="Castanera R."/>
            <person name="Culley D."/>
            <person name="Daum C."/>
            <person name="Ezra D."/>
            <person name="Gonzalez J."/>
            <person name="Henrissat B."/>
            <person name="Kuo A."/>
            <person name="Liang C."/>
            <person name="Lipzen A."/>
            <person name="Lutzoni F."/>
            <person name="Magnuson J."/>
            <person name="Mondo S."/>
            <person name="Nolan M."/>
            <person name="Ohm R."/>
            <person name="Pangilinan J."/>
            <person name="Park H.-J."/>
            <person name="Ramirez L."/>
            <person name="Alfaro M."/>
            <person name="Sun H."/>
            <person name="Tritt A."/>
            <person name="Yoshinaga Y."/>
            <person name="Zwiers L.-H."/>
            <person name="Turgeon B."/>
            <person name="Goodwin S."/>
            <person name="Spatafora J."/>
            <person name="Crous P."/>
            <person name="Grigoriev I."/>
        </authorList>
    </citation>
    <scope>NUCLEOTIDE SEQUENCE</scope>
    <source>
        <strain evidence="1">HMLAC05119</strain>
    </source>
</reference>
<dbReference type="Proteomes" id="UP000800096">
    <property type="component" value="Unassembled WGS sequence"/>
</dbReference>